<evidence type="ECO:0000313" key="2">
    <source>
        <dbReference type="EMBL" id="KAG5174660.1"/>
    </source>
</evidence>
<evidence type="ECO:0000256" key="1">
    <source>
        <dbReference type="SAM" id="MobiDB-lite"/>
    </source>
</evidence>
<dbReference type="EMBL" id="JAFIQS010000001">
    <property type="protein sequence ID" value="KAG5174660.1"/>
    <property type="molecule type" value="Genomic_DNA"/>
</dbReference>
<organism evidence="2">
    <name type="scientific">Psilocybe cubensis</name>
    <name type="common">Psychedelic mushroom</name>
    <name type="synonym">Stropharia cubensis</name>
    <dbReference type="NCBI Taxonomy" id="181762"/>
    <lineage>
        <taxon>Eukaryota</taxon>
        <taxon>Fungi</taxon>
        <taxon>Dikarya</taxon>
        <taxon>Basidiomycota</taxon>
        <taxon>Agaricomycotina</taxon>
        <taxon>Agaricomycetes</taxon>
        <taxon>Agaricomycetidae</taxon>
        <taxon>Agaricales</taxon>
        <taxon>Agaricineae</taxon>
        <taxon>Strophariaceae</taxon>
        <taxon>Psilocybe</taxon>
    </lineage>
</organism>
<accession>A0A8H7YBM1</accession>
<feature type="compositionally biased region" description="Acidic residues" evidence="1">
    <location>
        <begin position="161"/>
        <end position="187"/>
    </location>
</feature>
<feature type="region of interest" description="Disordered" evidence="1">
    <location>
        <begin position="157"/>
        <end position="187"/>
    </location>
</feature>
<sequence length="187" mass="21167">MEEILSYFIMPAFTDVMDAMNLPKTPRPDAVPECSKFILEELERRFKAGHSIEKECTAIKKIEEKFEAGEYDEDPEGFDRIVRRRINKIEDMVERMTSMYLKDIIKELGCYPMGGSNRDLGGEIVSIVTFKAKNGSKLVGEYNTVKSYYGSSYGCCGDGNDSLEGEEEDDEGDDDDQDDEESDDGEN</sequence>
<reference evidence="2" key="1">
    <citation type="submission" date="2021-02" db="EMBL/GenBank/DDBJ databases">
        <title>Psilocybe cubensis genome.</title>
        <authorList>
            <person name="Mckernan K.J."/>
            <person name="Crawford S."/>
            <person name="Trippe A."/>
            <person name="Kane L.T."/>
            <person name="Mclaughlin S."/>
        </authorList>
    </citation>
    <scope>NUCLEOTIDE SEQUENCE [LARGE SCALE GENOMIC DNA]</scope>
    <source>
        <strain evidence="2">MGC-MH-2018</strain>
    </source>
</reference>
<gene>
    <name evidence="2" type="ORF">JR316_001322</name>
</gene>
<comment type="caution">
    <text evidence="2">The sequence shown here is derived from an EMBL/GenBank/DDBJ whole genome shotgun (WGS) entry which is preliminary data.</text>
</comment>
<proteinExistence type="predicted"/>
<protein>
    <submittedName>
        <fullName evidence="2">Uncharacterized protein</fullName>
    </submittedName>
</protein>
<dbReference type="AlphaFoldDB" id="A0A8H7YBM1"/>
<dbReference type="OrthoDB" id="3044400at2759"/>
<name>A0A8H7YBM1_PSICU</name>